<reference evidence="2" key="1">
    <citation type="submission" date="2016-10" db="EMBL/GenBank/DDBJ databases">
        <authorList>
            <person name="Varghese N."/>
            <person name="Submissions S."/>
        </authorList>
    </citation>
    <scope>NUCLEOTIDE SEQUENCE [LARGE SCALE GENOMIC DNA]</scope>
    <source>
        <strain evidence="2">DSM 22703</strain>
    </source>
</reference>
<dbReference type="AlphaFoldDB" id="A0A1G5XG86"/>
<evidence type="ECO:0000313" key="1">
    <source>
        <dbReference type="EMBL" id="SDA68575.1"/>
    </source>
</evidence>
<evidence type="ECO:0000313" key="2">
    <source>
        <dbReference type="Proteomes" id="UP000198756"/>
    </source>
</evidence>
<dbReference type="EMBL" id="FMXE01000010">
    <property type="protein sequence ID" value="SDA68575.1"/>
    <property type="molecule type" value="Genomic_DNA"/>
</dbReference>
<accession>A0A1G5XG86</accession>
<proteinExistence type="predicted"/>
<protein>
    <submittedName>
        <fullName evidence="1">Uncharacterized protein</fullName>
    </submittedName>
</protein>
<name>A0A1G5XG86_9BACT</name>
<keyword evidence="2" id="KW-1185">Reference proteome</keyword>
<dbReference type="Proteomes" id="UP000198756">
    <property type="component" value="Unassembled WGS sequence"/>
</dbReference>
<organism evidence="1 2">
    <name type="scientific">Algoriphagus alkaliphilus</name>
    <dbReference type="NCBI Taxonomy" id="279824"/>
    <lineage>
        <taxon>Bacteria</taxon>
        <taxon>Pseudomonadati</taxon>
        <taxon>Bacteroidota</taxon>
        <taxon>Cytophagia</taxon>
        <taxon>Cytophagales</taxon>
        <taxon>Cyclobacteriaceae</taxon>
        <taxon>Algoriphagus</taxon>
    </lineage>
</organism>
<gene>
    <name evidence="1" type="ORF">SAMN03080617_01692</name>
</gene>
<sequence>MNKSALISFLAFFGVLSPGFCQEKFAFEFYAGPSQAFLTYEVIPRNDFISPSNNMQYHLGTTFLWKLRDDWQLTAQLEFFKRELGTHAYSSPADTIQITGYSTEGIPLLALGVRKTWGNLYLQPSVSLMRSPSVLDQYDRGNEWNDIRLGVISESDWGIGLRLEGGMKIYNRRGNYFLGGLRYQQGLILMDKMNAAVRYNERIGHVLSAKSRGTYAGLFVGYGINGHNLKSAGSRSPKRLYNDNKLLKHELSIEDGWYFMLYGGLRRRENPLSNEFTYSNTSGQFQAVLGYNYNRFSVETGYGNFSYNANYQIDFDGVEALVMKWEKYDMPIIPLTFKYHIPLNEQNTVRFGPSFSTYFGIRDQSKYRFISKGSGATITDEKEYRYTSESYSVRNLDHGRFIFNAGMFAEMSVFNSSFLTFKVSRNFASPDFVLIKGNYIIEGIPISIESPGNINGFMFDLGYKIPLKVLNRQLKQARKATA</sequence>